<protein>
    <submittedName>
        <fullName evidence="2">Uncharacterized protein</fullName>
    </submittedName>
</protein>
<feature type="compositionally biased region" description="Basic and acidic residues" evidence="1">
    <location>
        <begin position="1"/>
        <end position="12"/>
    </location>
</feature>
<comment type="caution">
    <text evidence="2">The sequence shown here is derived from an EMBL/GenBank/DDBJ whole genome shotgun (WGS) entry which is preliminary data.</text>
</comment>
<organism evidence="2 3">
    <name type="scientific">Ilyodon furcidens</name>
    <name type="common">goldbreast splitfin</name>
    <dbReference type="NCBI Taxonomy" id="33524"/>
    <lineage>
        <taxon>Eukaryota</taxon>
        <taxon>Metazoa</taxon>
        <taxon>Chordata</taxon>
        <taxon>Craniata</taxon>
        <taxon>Vertebrata</taxon>
        <taxon>Euteleostomi</taxon>
        <taxon>Actinopterygii</taxon>
        <taxon>Neopterygii</taxon>
        <taxon>Teleostei</taxon>
        <taxon>Neoteleostei</taxon>
        <taxon>Acanthomorphata</taxon>
        <taxon>Ovalentaria</taxon>
        <taxon>Atherinomorphae</taxon>
        <taxon>Cyprinodontiformes</taxon>
        <taxon>Goodeidae</taxon>
        <taxon>Ilyodon</taxon>
    </lineage>
</organism>
<dbReference type="EMBL" id="JAHRIQ010084016">
    <property type="protein sequence ID" value="MEQ2248966.1"/>
    <property type="molecule type" value="Genomic_DNA"/>
</dbReference>
<evidence type="ECO:0000313" key="2">
    <source>
        <dbReference type="EMBL" id="MEQ2248966.1"/>
    </source>
</evidence>
<keyword evidence="3" id="KW-1185">Reference proteome</keyword>
<evidence type="ECO:0000256" key="1">
    <source>
        <dbReference type="SAM" id="MobiDB-lite"/>
    </source>
</evidence>
<accession>A0ABV0UW28</accession>
<dbReference type="Proteomes" id="UP001482620">
    <property type="component" value="Unassembled WGS sequence"/>
</dbReference>
<proteinExistence type="predicted"/>
<evidence type="ECO:0000313" key="3">
    <source>
        <dbReference type="Proteomes" id="UP001482620"/>
    </source>
</evidence>
<feature type="region of interest" description="Disordered" evidence="1">
    <location>
        <begin position="1"/>
        <end position="103"/>
    </location>
</feature>
<name>A0ABV0UW28_9TELE</name>
<sequence length="118" mass="13035">MPVTHIRKEDTTPHLIRCNHTKPQPPLQPLVHDSHSSTPPSPPNHSANASSHSPPVHERETCTSGQPGRAGQPLQAEHNLPARQRPGTLPTPHLNPRGAPAYSIEPYSGPYQYLYYSY</sequence>
<feature type="compositionally biased region" description="Low complexity" evidence="1">
    <location>
        <begin position="44"/>
        <end position="54"/>
    </location>
</feature>
<gene>
    <name evidence="2" type="ORF">ILYODFUR_024557</name>
</gene>
<reference evidence="2 3" key="1">
    <citation type="submission" date="2021-06" db="EMBL/GenBank/DDBJ databases">
        <authorList>
            <person name="Palmer J.M."/>
        </authorList>
    </citation>
    <scope>NUCLEOTIDE SEQUENCE [LARGE SCALE GENOMIC DNA]</scope>
    <source>
        <strain evidence="3">if_2019</strain>
        <tissue evidence="2">Muscle</tissue>
    </source>
</reference>